<accession>A0ABW2NTL5</accession>
<dbReference type="PROSITE" id="PS50151">
    <property type="entry name" value="UVR"/>
    <property type="match status" value="1"/>
</dbReference>
<dbReference type="PANTHER" id="PTHR38430:SF1">
    <property type="entry name" value="PROTEIN-ARGININE KINASE ACTIVATOR PROTEIN"/>
    <property type="match status" value="1"/>
</dbReference>
<evidence type="ECO:0000313" key="4">
    <source>
        <dbReference type="Proteomes" id="UP001596549"/>
    </source>
</evidence>
<keyword evidence="4" id="KW-1185">Reference proteome</keyword>
<comment type="caution">
    <text evidence="3">The sequence shown here is derived from an EMBL/GenBank/DDBJ whole genome shotgun (WGS) entry which is preliminary data.</text>
</comment>
<sequence length="177" mass="20262">MYCEECQERPATLHFTKIVNGEKTEFHICEHCAKEKGEWMPGSNTFSIHHLLSGMLHGNVPSQNQERVSPSKACNKCGMTYHQFAKIGRFGCAECYTTFGAKLDPMLKRVHGGSTLHTGKIPKRAGVNLQEKKRLQELRQEMQHFVQAEEFEKAAQTRDTIRQLEQKLNTGRDRDDI</sequence>
<evidence type="ECO:0000256" key="1">
    <source>
        <dbReference type="SAM" id="Coils"/>
    </source>
</evidence>
<feature type="coiled-coil region" evidence="1">
    <location>
        <begin position="128"/>
        <end position="174"/>
    </location>
</feature>
<evidence type="ECO:0000259" key="2">
    <source>
        <dbReference type="PROSITE" id="PS50151"/>
    </source>
</evidence>
<dbReference type="RefSeq" id="WP_379750253.1">
    <property type="nucleotide sequence ID" value="NZ_JBHTCP010000045.1"/>
</dbReference>
<organism evidence="3 4">
    <name type="scientific">Fictibacillus iocasae</name>
    <dbReference type="NCBI Taxonomy" id="2715437"/>
    <lineage>
        <taxon>Bacteria</taxon>
        <taxon>Bacillati</taxon>
        <taxon>Bacillota</taxon>
        <taxon>Bacilli</taxon>
        <taxon>Bacillales</taxon>
        <taxon>Fictibacillaceae</taxon>
        <taxon>Fictibacillus</taxon>
    </lineage>
</organism>
<feature type="domain" description="UVR" evidence="2">
    <location>
        <begin position="132"/>
        <end position="167"/>
    </location>
</feature>
<dbReference type="PANTHER" id="PTHR38430">
    <property type="entry name" value="PROTEIN-ARGININE KINASE ACTIVATOR PROTEIN"/>
    <property type="match status" value="1"/>
</dbReference>
<dbReference type="InterPro" id="IPR001943">
    <property type="entry name" value="UVR_dom"/>
</dbReference>
<dbReference type="Gene3D" id="4.10.860.10">
    <property type="entry name" value="UVR domain"/>
    <property type="match status" value="1"/>
</dbReference>
<dbReference type="PIRSF" id="PIRSF015034">
    <property type="entry name" value="YacH"/>
    <property type="match status" value="1"/>
</dbReference>
<evidence type="ECO:0000313" key="3">
    <source>
        <dbReference type="EMBL" id="MFC7372689.1"/>
    </source>
</evidence>
<name>A0ABW2NTL5_9BACL</name>
<dbReference type="InterPro" id="IPR036876">
    <property type="entry name" value="UVR_dom_sf"/>
</dbReference>
<dbReference type="InterPro" id="IPR025542">
    <property type="entry name" value="YacH"/>
</dbReference>
<dbReference type="Pfam" id="PF02151">
    <property type="entry name" value="UVR"/>
    <property type="match status" value="1"/>
</dbReference>
<gene>
    <name evidence="3" type="ORF">ACFQPF_13505</name>
</gene>
<dbReference type="Proteomes" id="UP001596549">
    <property type="component" value="Unassembled WGS sequence"/>
</dbReference>
<dbReference type="EMBL" id="JBHTCP010000045">
    <property type="protein sequence ID" value="MFC7372689.1"/>
    <property type="molecule type" value="Genomic_DNA"/>
</dbReference>
<keyword evidence="1" id="KW-0175">Coiled coil</keyword>
<protein>
    <submittedName>
        <fullName evidence="3">UvrB/UvrC motif-containing protein</fullName>
    </submittedName>
</protein>
<dbReference type="SUPFAM" id="SSF46600">
    <property type="entry name" value="C-terminal UvrC-binding domain of UvrB"/>
    <property type="match status" value="1"/>
</dbReference>
<proteinExistence type="predicted"/>
<reference evidence="4" key="1">
    <citation type="journal article" date="2019" name="Int. J. Syst. Evol. Microbiol.">
        <title>The Global Catalogue of Microorganisms (GCM) 10K type strain sequencing project: providing services to taxonomists for standard genome sequencing and annotation.</title>
        <authorList>
            <consortium name="The Broad Institute Genomics Platform"/>
            <consortium name="The Broad Institute Genome Sequencing Center for Infectious Disease"/>
            <person name="Wu L."/>
            <person name="Ma J."/>
        </authorList>
    </citation>
    <scope>NUCLEOTIDE SEQUENCE [LARGE SCALE GENOMIC DNA]</scope>
    <source>
        <strain evidence="4">NBRC 106396</strain>
    </source>
</reference>